<dbReference type="PRINTS" id="PR00364">
    <property type="entry name" value="DISEASERSIST"/>
</dbReference>
<dbReference type="Gene3D" id="3.40.50.300">
    <property type="entry name" value="P-loop containing nucleotide triphosphate hydrolases"/>
    <property type="match status" value="1"/>
</dbReference>
<evidence type="ECO:0000256" key="2">
    <source>
        <dbReference type="ARBA" id="ARBA00022821"/>
    </source>
</evidence>
<accession>A0AA88RA99</accession>
<keyword evidence="1" id="KW-0433">Leucine-rich repeat</keyword>
<evidence type="ECO:0000259" key="3">
    <source>
        <dbReference type="Pfam" id="PF00931"/>
    </source>
</evidence>
<dbReference type="EMBL" id="JAVXUO010001525">
    <property type="protein sequence ID" value="KAK2981459.1"/>
    <property type="molecule type" value="Genomic_DNA"/>
</dbReference>
<comment type="caution">
    <text evidence="4">The sequence shown here is derived from an EMBL/GenBank/DDBJ whole genome shotgun (WGS) entry which is preliminary data.</text>
</comment>
<feature type="domain" description="NB-ARC" evidence="3">
    <location>
        <begin position="16"/>
        <end position="113"/>
    </location>
</feature>
<proteinExistence type="predicted"/>
<keyword evidence="2" id="KW-0611">Plant defense</keyword>
<dbReference type="PANTHER" id="PTHR36766">
    <property type="entry name" value="PLANT BROAD-SPECTRUM MILDEW RESISTANCE PROTEIN RPW8"/>
    <property type="match status" value="1"/>
</dbReference>
<dbReference type="Proteomes" id="UP001187471">
    <property type="component" value="Unassembled WGS sequence"/>
</dbReference>
<dbReference type="InterPro" id="IPR027417">
    <property type="entry name" value="P-loop_NTPase"/>
</dbReference>
<dbReference type="InterPro" id="IPR002182">
    <property type="entry name" value="NB-ARC"/>
</dbReference>
<evidence type="ECO:0000313" key="5">
    <source>
        <dbReference type="Proteomes" id="UP001187471"/>
    </source>
</evidence>
<sequence length="197" mass="21002">MATAMGQRLAHDDGSEGQWALRGLTLVSSLLFECKYLIILDDVNNFHETLGSGLSYDDEKGEEIESGLPKGCGGTVIVTSRDEEVGKQMVGEEKSHKLVPLSDKEIWLTFKDSIQKDGTERPSGLQTLKEDIVNKCGGLPLAAKMMGGVDGAKGVGQMRVEGRQAEERVEGLTEGEAAGSAGHGVLLVGLGEKGWKT</sequence>
<dbReference type="GO" id="GO:0043531">
    <property type="term" value="F:ADP binding"/>
    <property type="evidence" value="ECO:0007669"/>
    <property type="project" value="InterPro"/>
</dbReference>
<evidence type="ECO:0000256" key="1">
    <source>
        <dbReference type="ARBA" id="ARBA00022614"/>
    </source>
</evidence>
<dbReference type="AlphaFoldDB" id="A0AA88RA99"/>
<dbReference type="PANTHER" id="PTHR36766:SF30">
    <property type="entry name" value="TIR-NBS TYPE DISEASE RESISTANCE PROTEIN-RELATED"/>
    <property type="match status" value="1"/>
</dbReference>
<dbReference type="Gene3D" id="1.10.8.430">
    <property type="entry name" value="Helical domain of apoptotic protease-activating factors"/>
    <property type="match status" value="1"/>
</dbReference>
<keyword evidence="5" id="KW-1185">Reference proteome</keyword>
<organism evidence="4 5">
    <name type="scientific">Escallonia rubra</name>
    <dbReference type="NCBI Taxonomy" id="112253"/>
    <lineage>
        <taxon>Eukaryota</taxon>
        <taxon>Viridiplantae</taxon>
        <taxon>Streptophyta</taxon>
        <taxon>Embryophyta</taxon>
        <taxon>Tracheophyta</taxon>
        <taxon>Spermatophyta</taxon>
        <taxon>Magnoliopsida</taxon>
        <taxon>eudicotyledons</taxon>
        <taxon>Gunneridae</taxon>
        <taxon>Pentapetalae</taxon>
        <taxon>asterids</taxon>
        <taxon>campanulids</taxon>
        <taxon>Escalloniales</taxon>
        <taxon>Escalloniaceae</taxon>
        <taxon>Escallonia</taxon>
    </lineage>
</organism>
<evidence type="ECO:0000313" key="4">
    <source>
        <dbReference type="EMBL" id="KAK2981459.1"/>
    </source>
</evidence>
<protein>
    <recommendedName>
        <fullName evidence="3">NB-ARC domain-containing protein</fullName>
    </recommendedName>
</protein>
<dbReference type="InterPro" id="IPR042197">
    <property type="entry name" value="Apaf_helical"/>
</dbReference>
<dbReference type="SUPFAM" id="SSF52540">
    <property type="entry name" value="P-loop containing nucleoside triphosphate hydrolases"/>
    <property type="match status" value="1"/>
</dbReference>
<gene>
    <name evidence="4" type="ORF">RJ640_017481</name>
</gene>
<dbReference type="Pfam" id="PF00931">
    <property type="entry name" value="NB-ARC"/>
    <property type="match status" value="1"/>
</dbReference>
<reference evidence="4" key="1">
    <citation type="submission" date="2022-12" db="EMBL/GenBank/DDBJ databases">
        <title>Draft genome assemblies for two species of Escallonia (Escalloniales).</title>
        <authorList>
            <person name="Chanderbali A."/>
            <person name="Dervinis C."/>
            <person name="Anghel I."/>
            <person name="Soltis D."/>
            <person name="Soltis P."/>
            <person name="Zapata F."/>
        </authorList>
    </citation>
    <scope>NUCLEOTIDE SEQUENCE</scope>
    <source>
        <strain evidence="4">UCBG92.1500</strain>
        <tissue evidence="4">Leaf</tissue>
    </source>
</reference>
<dbReference type="GO" id="GO:0006952">
    <property type="term" value="P:defense response"/>
    <property type="evidence" value="ECO:0007669"/>
    <property type="project" value="UniProtKB-KW"/>
</dbReference>
<name>A0AA88RA99_9ASTE</name>